<dbReference type="Proteomes" id="UP000306409">
    <property type="component" value="Chromosome"/>
</dbReference>
<dbReference type="GO" id="GO:0008422">
    <property type="term" value="F:beta-glucosidase activity"/>
    <property type="evidence" value="ECO:0007669"/>
    <property type="project" value="UniProtKB-EC"/>
</dbReference>
<keyword evidence="6" id="KW-0326">Glycosidase</keyword>
<comment type="similarity">
    <text evidence="2">Belongs to the glycosyl hydrolase 3 family.</text>
</comment>
<dbReference type="OrthoDB" id="9805821at2"/>
<sequence>MENKYQNPSLSPKERTEDLLSLMTLEEKVGQMMQISYNTLTLEEAEDWVVNKNAGSFLHVLGKEAEHLQELALSNRLGIPIIFGIDAIHGHGLMNGATIFPSQLGMSCSWNPELIEKAGRVTAREVAADGIHWTFSPVLCIGRDLRWGRINETFGEDPYLIGVLAAAIIKGYQGKNLSDADSIAACAKHYLAYGESTGGRDAYDTEVTYRKIREVFLPPFKKAVEAGCATFMTGYQSIDGVPMAVNKKLLREILKEELGFEGFVVTDYNNTGSLITLQKVSPDISDASKKSVEAGNDMIMATNDFYEATIELVKSGLLSESLIDEAVGRILSLKFSMGLFDTKKRSGYVSREVISCKEHQQVNLELTRESLVLLKNSKNILPLNRNNEIKKLAVIGPNADNLKAQFGDWTFFTHPDPKPDAVPNFEYYTMLKGITELSASRGIEVAYHKGCDLLTDEHDIEGAVTTVSDCDAIIAVVGDCVEQNGEFKDRANLDLSGSQLELLKALKSLGKPLIVILVNGKPLSIPWLYRNADAIVETFNSGILGGKATAELLYGEFIPSGKLSISFPYHSGQTPVYYNQLSGWHSPKYVDLPDKNALYPFGYGLSYTKYQYSNLVLSTKVCNKNDTITVQVNVTNRGKYDGTEIVQLYINDKISSIMTPDKELKGFARVFIKAGETKTVSINLSISDLALVTPDEKYIVEPGEFEIMVGPDSRDSSLLKEILVVK</sequence>
<dbReference type="AlphaFoldDB" id="A0A4U7JDL4"/>
<dbReference type="InterPro" id="IPR001764">
    <property type="entry name" value="Glyco_hydro_3_N"/>
</dbReference>
<evidence type="ECO:0000256" key="5">
    <source>
        <dbReference type="ARBA" id="ARBA00022801"/>
    </source>
</evidence>
<dbReference type="EC" id="3.2.1.21" evidence="3"/>
<dbReference type="RefSeq" id="WP_137698061.1">
    <property type="nucleotide sequence ID" value="NZ_CP061336.1"/>
</dbReference>
<evidence type="ECO:0000313" key="9">
    <source>
        <dbReference type="Proteomes" id="UP000306409"/>
    </source>
</evidence>
<evidence type="ECO:0000256" key="2">
    <source>
        <dbReference type="ARBA" id="ARBA00005336"/>
    </source>
</evidence>
<name>A0A4U7JDL4_9FIRM</name>
<proteinExistence type="inferred from homology"/>
<dbReference type="InterPro" id="IPR017853">
    <property type="entry name" value="GH"/>
</dbReference>
<dbReference type="InterPro" id="IPR013783">
    <property type="entry name" value="Ig-like_fold"/>
</dbReference>
<feature type="domain" description="Fibronectin type III-like" evidence="7">
    <location>
        <begin position="644"/>
        <end position="713"/>
    </location>
</feature>
<reference evidence="8 9" key="1">
    <citation type="submission" date="2020-09" db="EMBL/GenBank/DDBJ databases">
        <title>Characterization and genome sequencing of Ruminiclostridium sp. nov. MA18.</title>
        <authorList>
            <person name="Rettenmaier R."/>
            <person name="Kowollik M.-L."/>
            <person name="Liebl W."/>
            <person name="Zverlov V."/>
        </authorList>
    </citation>
    <scope>NUCLEOTIDE SEQUENCE [LARGE SCALE GENOMIC DNA]</scope>
    <source>
        <strain evidence="8 9">MA18</strain>
    </source>
</reference>
<dbReference type="InterPro" id="IPR036962">
    <property type="entry name" value="Glyco_hydro_3_N_sf"/>
</dbReference>
<dbReference type="FunFam" id="2.60.40.10:FF:000495">
    <property type="entry name" value="Periplasmic beta-glucosidase"/>
    <property type="match status" value="1"/>
</dbReference>
<dbReference type="Pfam" id="PF01915">
    <property type="entry name" value="Glyco_hydro_3_C"/>
    <property type="match status" value="1"/>
</dbReference>
<dbReference type="PANTHER" id="PTHR30620">
    <property type="entry name" value="PERIPLASMIC BETA-GLUCOSIDASE-RELATED"/>
    <property type="match status" value="1"/>
</dbReference>
<keyword evidence="5 8" id="KW-0378">Hydrolase</keyword>
<dbReference type="InterPro" id="IPR026891">
    <property type="entry name" value="Fn3-like"/>
</dbReference>
<evidence type="ECO:0000256" key="3">
    <source>
        <dbReference type="ARBA" id="ARBA00012744"/>
    </source>
</evidence>
<dbReference type="InterPro" id="IPR051915">
    <property type="entry name" value="Cellulose_Degrad_GH3"/>
</dbReference>
<dbReference type="EMBL" id="CP061336">
    <property type="protein sequence ID" value="QNU67704.1"/>
    <property type="molecule type" value="Genomic_DNA"/>
</dbReference>
<accession>A0A4U7JDL4</accession>
<keyword evidence="4" id="KW-0732">Signal</keyword>
<dbReference type="SUPFAM" id="SSF51445">
    <property type="entry name" value="(Trans)glycosidases"/>
    <property type="match status" value="1"/>
</dbReference>
<gene>
    <name evidence="8" type="ORF">EHE19_004345</name>
</gene>
<dbReference type="KEGG" id="rher:EHE19_004345"/>
<comment type="catalytic activity">
    <reaction evidence="1">
        <text>Hydrolysis of terminal, non-reducing beta-D-glucosyl residues with release of beta-D-glucose.</text>
        <dbReference type="EC" id="3.2.1.21"/>
    </reaction>
</comment>
<dbReference type="Pfam" id="PF14310">
    <property type="entry name" value="Fn3-like"/>
    <property type="match status" value="1"/>
</dbReference>
<dbReference type="InterPro" id="IPR002772">
    <property type="entry name" value="Glyco_hydro_3_C"/>
</dbReference>
<dbReference type="InterPro" id="IPR036881">
    <property type="entry name" value="Glyco_hydro_3_C_sf"/>
</dbReference>
<evidence type="ECO:0000313" key="8">
    <source>
        <dbReference type="EMBL" id="QNU67704.1"/>
    </source>
</evidence>
<dbReference type="Gene3D" id="3.40.50.1700">
    <property type="entry name" value="Glycoside hydrolase family 3 C-terminal domain"/>
    <property type="match status" value="1"/>
</dbReference>
<dbReference type="Gene3D" id="3.20.20.300">
    <property type="entry name" value="Glycoside hydrolase, family 3, N-terminal domain"/>
    <property type="match status" value="1"/>
</dbReference>
<dbReference type="SUPFAM" id="SSF52279">
    <property type="entry name" value="Beta-D-glucan exohydrolase, C-terminal domain"/>
    <property type="match status" value="1"/>
</dbReference>
<dbReference type="Gene3D" id="2.60.40.10">
    <property type="entry name" value="Immunoglobulins"/>
    <property type="match status" value="1"/>
</dbReference>
<evidence type="ECO:0000256" key="4">
    <source>
        <dbReference type="ARBA" id="ARBA00022729"/>
    </source>
</evidence>
<dbReference type="PANTHER" id="PTHR30620:SF16">
    <property type="entry name" value="LYSOSOMAL BETA GLUCOSIDASE"/>
    <property type="match status" value="1"/>
</dbReference>
<dbReference type="SMART" id="SM01217">
    <property type="entry name" value="Fn3_like"/>
    <property type="match status" value="1"/>
</dbReference>
<evidence type="ECO:0000259" key="7">
    <source>
        <dbReference type="SMART" id="SM01217"/>
    </source>
</evidence>
<protein>
    <recommendedName>
        <fullName evidence="3">beta-glucosidase</fullName>
        <ecNumber evidence="3">3.2.1.21</ecNumber>
    </recommendedName>
</protein>
<dbReference type="GO" id="GO:0009251">
    <property type="term" value="P:glucan catabolic process"/>
    <property type="evidence" value="ECO:0007669"/>
    <property type="project" value="TreeGrafter"/>
</dbReference>
<organism evidence="8 9">
    <name type="scientific">Ruminiclostridium herbifermentans</name>
    <dbReference type="NCBI Taxonomy" id="2488810"/>
    <lineage>
        <taxon>Bacteria</taxon>
        <taxon>Bacillati</taxon>
        <taxon>Bacillota</taxon>
        <taxon>Clostridia</taxon>
        <taxon>Eubacteriales</taxon>
        <taxon>Oscillospiraceae</taxon>
        <taxon>Ruminiclostridium</taxon>
    </lineage>
</organism>
<evidence type="ECO:0000256" key="1">
    <source>
        <dbReference type="ARBA" id="ARBA00000448"/>
    </source>
</evidence>
<dbReference type="Pfam" id="PF00933">
    <property type="entry name" value="Glyco_hydro_3"/>
    <property type="match status" value="1"/>
</dbReference>
<evidence type="ECO:0000256" key="6">
    <source>
        <dbReference type="ARBA" id="ARBA00023295"/>
    </source>
</evidence>
<dbReference type="PRINTS" id="PR00133">
    <property type="entry name" value="GLHYDRLASE3"/>
</dbReference>
<keyword evidence="9" id="KW-1185">Reference proteome</keyword>